<dbReference type="Proteomes" id="UP000887563">
    <property type="component" value="Unplaced"/>
</dbReference>
<name>A0A914M912_MELIC</name>
<accession>A0A914M912</accession>
<evidence type="ECO:0000313" key="2">
    <source>
        <dbReference type="WBParaSite" id="Minc3s01455g23957"/>
    </source>
</evidence>
<dbReference type="WBParaSite" id="Minc3s01455g23957">
    <property type="protein sequence ID" value="Minc3s01455g23957"/>
    <property type="gene ID" value="Minc3s01455g23957"/>
</dbReference>
<sequence length="121" mass="13873">MPAEEEKEQEKVAIISSTNTVVDPRAVVIEAVYASENGKNQQFLRFADICKNLRTNLADFPKLKNHYLLQTEQCEERGGERKSSKLATSEEILTPERVRTMTQRNSDHFGYLEKEKGEVLK</sequence>
<evidence type="ECO:0000313" key="1">
    <source>
        <dbReference type="Proteomes" id="UP000887563"/>
    </source>
</evidence>
<reference evidence="2" key="1">
    <citation type="submission" date="2022-11" db="UniProtKB">
        <authorList>
            <consortium name="WormBaseParasite"/>
        </authorList>
    </citation>
    <scope>IDENTIFICATION</scope>
</reference>
<organism evidence="1 2">
    <name type="scientific">Meloidogyne incognita</name>
    <name type="common">Southern root-knot nematode worm</name>
    <name type="synonym">Oxyuris incognita</name>
    <dbReference type="NCBI Taxonomy" id="6306"/>
    <lineage>
        <taxon>Eukaryota</taxon>
        <taxon>Metazoa</taxon>
        <taxon>Ecdysozoa</taxon>
        <taxon>Nematoda</taxon>
        <taxon>Chromadorea</taxon>
        <taxon>Rhabditida</taxon>
        <taxon>Tylenchina</taxon>
        <taxon>Tylenchomorpha</taxon>
        <taxon>Tylenchoidea</taxon>
        <taxon>Meloidogynidae</taxon>
        <taxon>Meloidogyninae</taxon>
        <taxon>Meloidogyne</taxon>
        <taxon>Meloidogyne incognita group</taxon>
    </lineage>
</organism>
<keyword evidence="1" id="KW-1185">Reference proteome</keyword>
<proteinExistence type="predicted"/>
<protein>
    <submittedName>
        <fullName evidence="2">Uncharacterized protein</fullName>
    </submittedName>
</protein>
<dbReference type="AlphaFoldDB" id="A0A914M912"/>